<organism evidence="4">
    <name type="scientific">Nippostrongylus brasiliensis</name>
    <name type="common">Rat hookworm</name>
    <dbReference type="NCBI Taxonomy" id="27835"/>
    <lineage>
        <taxon>Eukaryota</taxon>
        <taxon>Metazoa</taxon>
        <taxon>Ecdysozoa</taxon>
        <taxon>Nematoda</taxon>
        <taxon>Chromadorea</taxon>
        <taxon>Rhabditida</taxon>
        <taxon>Rhabditina</taxon>
        <taxon>Rhabditomorpha</taxon>
        <taxon>Strongyloidea</taxon>
        <taxon>Heligmosomidae</taxon>
        <taxon>Nippostrongylus</taxon>
    </lineage>
</organism>
<dbReference type="Proteomes" id="UP000271162">
    <property type="component" value="Unassembled WGS sequence"/>
</dbReference>
<proteinExistence type="predicted"/>
<dbReference type="WBParaSite" id="NBR_0002206601-mRNA-1">
    <property type="protein sequence ID" value="NBR_0002206601-mRNA-1"/>
    <property type="gene ID" value="NBR_0002206601"/>
</dbReference>
<accession>A0A0N4YXU4</accession>
<evidence type="ECO:0000313" key="4">
    <source>
        <dbReference type="WBParaSite" id="NBR_0002206601-mRNA-1"/>
    </source>
</evidence>
<reference evidence="2 3" key="2">
    <citation type="submission" date="2018-11" db="EMBL/GenBank/DDBJ databases">
        <authorList>
            <consortium name="Pathogen Informatics"/>
        </authorList>
    </citation>
    <scope>NUCLEOTIDE SEQUENCE [LARGE SCALE GENOMIC DNA]</scope>
</reference>
<reference evidence="4" key="1">
    <citation type="submission" date="2017-02" db="UniProtKB">
        <authorList>
            <consortium name="WormBaseParasite"/>
        </authorList>
    </citation>
    <scope>IDENTIFICATION</scope>
</reference>
<keyword evidence="3" id="KW-1185">Reference proteome</keyword>
<feature type="region of interest" description="Disordered" evidence="1">
    <location>
        <begin position="51"/>
        <end position="89"/>
    </location>
</feature>
<gene>
    <name evidence="2" type="ORF">NBR_LOCUS22067</name>
</gene>
<dbReference type="AlphaFoldDB" id="A0A0N4YXU4"/>
<name>A0A0N4YXU4_NIPBR</name>
<sequence>MDDDIRIVPFTDEEKARLNEKVRKMKFARPPPRLPAARRLENLLPTQPAPIVKEEPFCSRNPSVDDSGISSCDSEKETTPLYHPSPPESFEQSTSFACAEYVCDGYDWIPEDSSASEDLPYNHKDVWLDRCVDLKTIEKFDDEYIGLDTNSNLEIKPEFNDRQSFYPRAVKIEEPDDYTKSCPAIEISVNTSTVESTTDTRSSEFQVETIGMTSPVVYSPRLEMTLSRISCDLQEVELEREKTYGRFEVPQ</sequence>
<evidence type="ECO:0000313" key="3">
    <source>
        <dbReference type="Proteomes" id="UP000271162"/>
    </source>
</evidence>
<evidence type="ECO:0000313" key="2">
    <source>
        <dbReference type="EMBL" id="VDL86630.1"/>
    </source>
</evidence>
<dbReference type="EMBL" id="UYSL01027344">
    <property type="protein sequence ID" value="VDL86630.1"/>
    <property type="molecule type" value="Genomic_DNA"/>
</dbReference>
<evidence type="ECO:0000256" key="1">
    <source>
        <dbReference type="SAM" id="MobiDB-lite"/>
    </source>
</evidence>
<feature type="compositionally biased region" description="Polar residues" evidence="1">
    <location>
        <begin position="60"/>
        <end position="72"/>
    </location>
</feature>
<protein>
    <submittedName>
        <fullName evidence="2 4">Uncharacterized protein</fullName>
    </submittedName>
</protein>